<accession>A0A7Y0HRE7</accession>
<evidence type="ECO:0000313" key="1">
    <source>
        <dbReference type="EMBL" id="NMM64758.1"/>
    </source>
</evidence>
<protein>
    <submittedName>
        <fullName evidence="1">Radical SAM protein</fullName>
    </submittedName>
</protein>
<reference evidence="1 2" key="2">
    <citation type="submission" date="2020-06" db="EMBL/GenBank/DDBJ databases">
        <title>Complete Genome Sequence of Clostridium muelleri sp. nov. P21T, an Acid-Alcohol Producing Acetogen Isolated from Old Hay.</title>
        <authorList>
            <person name="Duncan K.E."/>
            <person name="Tanner R.S."/>
        </authorList>
    </citation>
    <scope>NUCLEOTIDE SEQUENCE [LARGE SCALE GENOMIC DNA]</scope>
    <source>
        <strain evidence="1 2">P21</strain>
    </source>
</reference>
<comment type="caution">
    <text evidence="1">The sequence shown here is derived from an EMBL/GenBank/DDBJ whole genome shotgun (WGS) entry which is preliminary data.</text>
</comment>
<keyword evidence="2" id="KW-1185">Reference proteome</keyword>
<evidence type="ECO:0000313" key="2">
    <source>
        <dbReference type="Proteomes" id="UP000537131"/>
    </source>
</evidence>
<sequence length="234" mass="27383">MIRYSDITNKNQREIVLLKASPCIWGKCTFCDYIEDNNSDTQFNVNFNKEILKKVTGKHKVLEVINSGSCFELPKETLQDIKNIVDSKGIEKLFFESHWIYKNRLEEMKQFFNVPIIFKCGIETFDNHFRCEVLKKGAVFSGPEEVAKYFNSICLMVGVKGQTKDMVKKDIEYLLKHFKYGCVNLYIENSTPFKRDEELISWFKDNYSFLEDNSNIEVLWNNTDFGVGGNENEH</sequence>
<proteinExistence type="predicted"/>
<name>A0A7Y0HRE7_9CLOT</name>
<dbReference type="RefSeq" id="WP_169299338.1">
    <property type="nucleotide sequence ID" value="NZ_JABBNI010000047.1"/>
</dbReference>
<gene>
    <name evidence="1" type="ORF">HBE96_19295</name>
</gene>
<dbReference type="AlphaFoldDB" id="A0A7Y0HRE7"/>
<dbReference type="Proteomes" id="UP000537131">
    <property type="component" value="Unassembled WGS sequence"/>
</dbReference>
<reference evidence="1 2" key="1">
    <citation type="submission" date="2020-04" db="EMBL/GenBank/DDBJ databases">
        <authorList>
            <person name="Doyle D.A."/>
        </authorList>
    </citation>
    <scope>NUCLEOTIDE SEQUENCE [LARGE SCALE GENOMIC DNA]</scope>
    <source>
        <strain evidence="1 2">P21</strain>
    </source>
</reference>
<organism evidence="1 2">
    <name type="scientific">Clostridium muellerianum</name>
    <dbReference type="NCBI Taxonomy" id="2716538"/>
    <lineage>
        <taxon>Bacteria</taxon>
        <taxon>Bacillati</taxon>
        <taxon>Bacillota</taxon>
        <taxon>Clostridia</taxon>
        <taxon>Eubacteriales</taxon>
        <taxon>Clostridiaceae</taxon>
        <taxon>Clostridium</taxon>
    </lineage>
</organism>
<dbReference type="EMBL" id="JABBNI010000047">
    <property type="protein sequence ID" value="NMM64758.1"/>
    <property type="molecule type" value="Genomic_DNA"/>
</dbReference>